<dbReference type="SUPFAM" id="SSF50156">
    <property type="entry name" value="PDZ domain-like"/>
    <property type="match status" value="1"/>
</dbReference>
<protein>
    <submittedName>
        <fullName evidence="10">Type II secretion system protein GspC</fullName>
    </submittedName>
</protein>
<evidence type="ECO:0000256" key="1">
    <source>
        <dbReference type="ARBA" id="ARBA00004533"/>
    </source>
</evidence>
<dbReference type="GO" id="GO:0005886">
    <property type="term" value="C:plasma membrane"/>
    <property type="evidence" value="ECO:0007669"/>
    <property type="project" value="UniProtKB-SubCell"/>
</dbReference>
<name>A0A2K9ALA4_9GAMM</name>
<dbReference type="OrthoDB" id="1491375at2"/>
<evidence type="ECO:0000256" key="8">
    <source>
        <dbReference type="ARBA" id="ARBA00022989"/>
    </source>
</evidence>
<dbReference type="Gene3D" id="2.30.42.10">
    <property type="match status" value="1"/>
</dbReference>
<accession>A0A2K9ALA4</accession>
<dbReference type="RefSeq" id="WP_106647513.1">
    <property type="nucleotide sequence ID" value="NZ_BMGO01000001.1"/>
</dbReference>
<keyword evidence="6" id="KW-0812">Transmembrane</keyword>
<dbReference type="NCBIfam" id="TIGR01713">
    <property type="entry name" value="typeII_sec_gspC"/>
    <property type="match status" value="1"/>
</dbReference>
<keyword evidence="7" id="KW-0653">Protein transport</keyword>
<comment type="similarity">
    <text evidence="2">Belongs to the GSP C family.</text>
</comment>
<keyword evidence="4" id="KW-1003">Cell membrane</keyword>
<evidence type="ECO:0000256" key="7">
    <source>
        <dbReference type="ARBA" id="ARBA00022927"/>
    </source>
</evidence>
<evidence type="ECO:0000256" key="3">
    <source>
        <dbReference type="ARBA" id="ARBA00022448"/>
    </source>
</evidence>
<organism evidence="10 11">
    <name type="scientific">Kangiella profundi</name>
    <dbReference type="NCBI Taxonomy" id="1561924"/>
    <lineage>
        <taxon>Bacteria</taxon>
        <taxon>Pseudomonadati</taxon>
        <taxon>Pseudomonadota</taxon>
        <taxon>Gammaproteobacteria</taxon>
        <taxon>Kangiellales</taxon>
        <taxon>Kangiellaceae</taxon>
        <taxon>Kangiella</taxon>
    </lineage>
</organism>
<sequence length="317" mass="35309">MNPITQKISQFVQQRGRLIAQVLAALLTVLTLYIVAKLIWLWIGFFQPPQQAEPVVQTRPQQTNRPAVDINKLVSLHVFGEAGRVEEETVQAEETRLNLKLLGTYVSDEEELSSAIIQANGRDEKAYFINDKLKVSGNVVLEKVETLKVILRNNGKLETLTLEEQLNQSALEKPKQSLAPSEPGAGERTIDKRRDSRLTSELAEMKDKVFTDPQSLTDLAKFEQVVDESGVVTGYKVAPGSDPRMFARLGLRRNDVIKSVNGTQLNEQGLLGIANELTSADSLEITIERDGQPVTLLLGLSELSQQQKSDPNERRIQ</sequence>
<keyword evidence="8" id="KW-1133">Transmembrane helix</keyword>
<dbReference type="GO" id="GO:0015628">
    <property type="term" value="P:protein secretion by the type II secretion system"/>
    <property type="evidence" value="ECO:0007669"/>
    <property type="project" value="InterPro"/>
</dbReference>
<reference evidence="10 11" key="1">
    <citation type="submission" date="2017-12" db="EMBL/GenBank/DDBJ databases">
        <title>Kangiella profundi FT102 completed genome.</title>
        <authorList>
            <person name="Xu J."/>
            <person name="Wang J."/>
            <person name="Lu Y."/>
        </authorList>
    </citation>
    <scope>NUCLEOTIDE SEQUENCE [LARGE SCALE GENOMIC DNA]</scope>
    <source>
        <strain evidence="10 11">FT102</strain>
    </source>
</reference>
<dbReference type="Pfam" id="PF11356">
    <property type="entry name" value="T2SSC"/>
    <property type="match status" value="1"/>
</dbReference>
<dbReference type="KEGG" id="kpd:CW740_10835"/>
<keyword evidence="9" id="KW-0472">Membrane</keyword>
<keyword evidence="3" id="KW-0813">Transport</keyword>
<evidence type="ECO:0000256" key="2">
    <source>
        <dbReference type="ARBA" id="ARBA00007986"/>
    </source>
</evidence>
<dbReference type="Proteomes" id="UP000232693">
    <property type="component" value="Chromosome"/>
</dbReference>
<keyword evidence="5" id="KW-0997">Cell inner membrane</keyword>
<comment type="subcellular location">
    <subcellularLocation>
        <location evidence="1">Cell inner membrane</location>
    </subcellularLocation>
</comment>
<keyword evidence="11" id="KW-1185">Reference proteome</keyword>
<gene>
    <name evidence="10" type="primary">gspC</name>
    <name evidence="10" type="ORF">CW740_10835</name>
</gene>
<evidence type="ECO:0000313" key="11">
    <source>
        <dbReference type="Proteomes" id="UP000232693"/>
    </source>
</evidence>
<dbReference type="InterPro" id="IPR001639">
    <property type="entry name" value="T2SS_protein-GspC"/>
</dbReference>
<dbReference type="EMBL" id="CP025120">
    <property type="protein sequence ID" value="AUD79714.1"/>
    <property type="molecule type" value="Genomic_DNA"/>
</dbReference>
<dbReference type="InterPro" id="IPR024961">
    <property type="entry name" value="T2SS_GspC_N"/>
</dbReference>
<evidence type="ECO:0000256" key="5">
    <source>
        <dbReference type="ARBA" id="ARBA00022519"/>
    </source>
</evidence>
<dbReference type="AlphaFoldDB" id="A0A2K9ALA4"/>
<dbReference type="GO" id="GO:0015627">
    <property type="term" value="C:type II protein secretion system complex"/>
    <property type="evidence" value="ECO:0007669"/>
    <property type="project" value="InterPro"/>
</dbReference>
<evidence type="ECO:0000256" key="4">
    <source>
        <dbReference type="ARBA" id="ARBA00022475"/>
    </source>
</evidence>
<evidence type="ECO:0000256" key="9">
    <source>
        <dbReference type="ARBA" id="ARBA00023136"/>
    </source>
</evidence>
<dbReference type="Gene3D" id="2.30.30.830">
    <property type="match status" value="1"/>
</dbReference>
<proteinExistence type="inferred from homology"/>
<evidence type="ECO:0000256" key="6">
    <source>
        <dbReference type="ARBA" id="ARBA00022692"/>
    </source>
</evidence>
<evidence type="ECO:0000313" key="10">
    <source>
        <dbReference type="EMBL" id="AUD79714.1"/>
    </source>
</evidence>
<dbReference type="InterPro" id="IPR036034">
    <property type="entry name" value="PDZ_sf"/>
</dbReference>